<evidence type="ECO:0000256" key="29">
    <source>
        <dbReference type="SAM" id="MobiDB-lite"/>
    </source>
</evidence>
<dbReference type="InterPro" id="IPR036179">
    <property type="entry name" value="Ig-like_dom_sf"/>
</dbReference>
<dbReference type="FunFam" id="2.60.40.10:FF:000239">
    <property type="entry name" value="BDNF/NT-3 growth factors receptor"/>
    <property type="match status" value="1"/>
</dbReference>
<dbReference type="Gene3D" id="1.10.510.10">
    <property type="entry name" value="Transferase(Phosphotransferase) domain 1"/>
    <property type="match status" value="1"/>
</dbReference>
<feature type="site" description="Interaction with SHC1" evidence="26">
    <location>
        <position position="912"/>
    </location>
</feature>
<dbReference type="PROSITE" id="PS51450">
    <property type="entry name" value="LRR"/>
    <property type="match status" value="1"/>
</dbReference>
<dbReference type="Pfam" id="PF13855">
    <property type="entry name" value="LRR_8"/>
    <property type="match status" value="1"/>
</dbReference>
<dbReference type="Gene3D" id="2.40.50.770">
    <property type="entry name" value="RecQ-mediated genome instability protein Rmi1, C-terminal domain"/>
    <property type="match status" value="1"/>
</dbReference>
<feature type="domain" description="Ig-like" evidence="32">
    <location>
        <begin position="620"/>
        <end position="705"/>
    </location>
</feature>
<evidence type="ECO:0000256" key="18">
    <source>
        <dbReference type="ARBA" id="ARBA00023137"/>
    </source>
</evidence>
<dbReference type="PANTHER" id="PTHR24416:SF136">
    <property type="entry name" value="BDNF_NT-3 GROWTH FACTORS RECEPTOR"/>
    <property type="match status" value="1"/>
</dbReference>
<feature type="region of interest" description="Disordered" evidence="29">
    <location>
        <begin position="234"/>
        <end position="286"/>
    </location>
</feature>
<dbReference type="GO" id="GO:0030424">
    <property type="term" value="C:axon"/>
    <property type="evidence" value="ECO:0007669"/>
    <property type="project" value="TreeGrafter"/>
</dbReference>
<evidence type="ECO:0000256" key="4">
    <source>
        <dbReference type="ARBA" id="ARBA00022475"/>
    </source>
</evidence>
<dbReference type="InterPro" id="IPR050122">
    <property type="entry name" value="RTK"/>
</dbReference>
<evidence type="ECO:0000256" key="22">
    <source>
        <dbReference type="ARBA" id="ARBA00023319"/>
    </source>
</evidence>
<evidence type="ECO:0000256" key="20">
    <source>
        <dbReference type="ARBA" id="ARBA00023170"/>
    </source>
</evidence>
<dbReference type="Pfam" id="PF07679">
    <property type="entry name" value="I-set"/>
    <property type="match status" value="1"/>
</dbReference>
<feature type="domain" description="Protein kinase" evidence="31">
    <location>
        <begin position="934"/>
        <end position="1240"/>
    </location>
</feature>
<evidence type="ECO:0000256" key="25">
    <source>
        <dbReference type="PIRSR" id="PIRSR620777-51"/>
    </source>
</evidence>
<evidence type="ECO:0000256" key="6">
    <source>
        <dbReference type="ARBA" id="ARBA00022614"/>
    </source>
</evidence>
<evidence type="ECO:0000256" key="17">
    <source>
        <dbReference type="ARBA" id="ARBA00023136"/>
    </source>
</evidence>
<feature type="binding site" evidence="25 27">
    <location>
        <position position="968"/>
    </location>
    <ligand>
        <name>ATP</name>
        <dbReference type="ChEBI" id="CHEBI:30616"/>
    </ligand>
</feature>
<dbReference type="InterPro" id="IPR020635">
    <property type="entry name" value="Tyr_kinase_cat_dom"/>
</dbReference>
<keyword evidence="14 25" id="KW-0067">ATP-binding</keyword>
<feature type="binding site" evidence="25">
    <location>
        <begin position="940"/>
        <end position="948"/>
    </location>
    <ligand>
        <name>ATP</name>
        <dbReference type="ChEBI" id="CHEBI:30616"/>
    </ligand>
</feature>
<dbReference type="InterPro" id="IPR013783">
    <property type="entry name" value="Ig-like_fold"/>
</dbReference>
<evidence type="ECO:0000259" key="31">
    <source>
        <dbReference type="PROSITE" id="PS50011"/>
    </source>
</evidence>
<evidence type="ECO:0000256" key="21">
    <source>
        <dbReference type="ARBA" id="ARBA00023180"/>
    </source>
</evidence>
<keyword evidence="11 25" id="KW-0547">Nucleotide-binding</keyword>
<dbReference type="SUPFAM" id="SSF56112">
    <property type="entry name" value="Protein kinase-like (PK-like)"/>
    <property type="match status" value="1"/>
</dbReference>
<dbReference type="InterPro" id="IPR008266">
    <property type="entry name" value="Tyr_kinase_AS"/>
</dbReference>
<dbReference type="PROSITE" id="PS00109">
    <property type="entry name" value="PROTEIN_KINASE_TYR"/>
    <property type="match status" value="1"/>
</dbReference>
<dbReference type="GO" id="GO:1990416">
    <property type="term" value="P:cellular response to brain-derived neurotrophic factor stimulus"/>
    <property type="evidence" value="ECO:0007669"/>
    <property type="project" value="TreeGrafter"/>
</dbReference>
<reference evidence="33" key="1">
    <citation type="submission" date="2023-03" db="EMBL/GenBank/DDBJ databases">
        <title>Electrophorus voltai genome.</title>
        <authorList>
            <person name="Bian C."/>
        </authorList>
    </citation>
    <scope>NUCLEOTIDE SEQUENCE</scope>
    <source>
        <strain evidence="33">CB-2022</strain>
        <tissue evidence="33">Muscle</tissue>
    </source>
</reference>
<evidence type="ECO:0000256" key="14">
    <source>
        <dbReference type="ARBA" id="ARBA00022840"/>
    </source>
</evidence>
<dbReference type="GO" id="GO:0005886">
    <property type="term" value="C:plasma membrane"/>
    <property type="evidence" value="ECO:0007669"/>
    <property type="project" value="UniProtKB-SubCell"/>
</dbReference>
<feature type="active site" description="Proton acceptor" evidence="24">
    <location>
        <position position="1074"/>
    </location>
</feature>
<organism evidence="33 34">
    <name type="scientific">Electrophorus voltai</name>
    <dbReference type="NCBI Taxonomy" id="2609070"/>
    <lineage>
        <taxon>Eukaryota</taxon>
        <taxon>Metazoa</taxon>
        <taxon>Chordata</taxon>
        <taxon>Craniata</taxon>
        <taxon>Vertebrata</taxon>
        <taxon>Euteleostomi</taxon>
        <taxon>Actinopterygii</taxon>
        <taxon>Neopterygii</taxon>
        <taxon>Teleostei</taxon>
        <taxon>Ostariophysi</taxon>
        <taxon>Gymnotiformes</taxon>
        <taxon>Gymnotoidei</taxon>
        <taxon>Gymnotidae</taxon>
        <taxon>Electrophorus</taxon>
    </lineage>
</organism>
<dbReference type="Gene3D" id="3.30.200.20">
    <property type="entry name" value="Phosphorylase Kinase, domain 1"/>
    <property type="match status" value="1"/>
</dbReference>
<dbReference type="Gene3D" id="2.60.40.10">
    <property type="entry name" value="Immunoglobulins"/>
    <property type="match status" value="2"/>
</dbReference>
<dbReference type="PROSITE" id="PS00239">
    <property type="entry name" value="RECEPTOR_TYR_KIN_II"/>
    <property type="match status" value="1"/>
</dbReference>
<dbReference type="InterPro" id="IPR042470">
    <property type="entry name" value="RMI1_N_C_sf"/>
</dbReference>
<evidence type="ECO:0000256" key="3">
    <source>
        <dbReference type="ARBA" id="ARBA00022473"/>
    </source>
</evidence>
<dbReference type="PANTHER" id="PTHR24416">
    <property type="entry name" value="TYROSINE-PROTEIN KINASE RECEPTOR"/>
    <property type="match status" value="1"/>
</dbReference>
<evidence type="ECO:0000256" key="15">
    <source>
        <dbReference type="ARBA" id="ARBA00022902"/>
    </source>
</evidence>
<gene>
    <name evidence="33" type="ORF">P4O66_003046</name>
</gene>
<dbReference type="InterPro" id="IPR003599">
    <property type="entry name" value="Ig_sub"/>
</dbReference>
<feature type="site" description="Interaction with PLCG1" evidence="26">
    <location>
        <position position="1250"/>
    </location>
</feature>
<evidence type="ECO:0000313" key="33">
    <source>
        <dbReference type="EMBL" id="KAK1786605.1"/>
    </source>
</evidence>
<keyword evidence="10" id="KW-0677">Repeat</keyword>
<dbReference type="InterPro" id="IPR020777">
    <property type="entry name" value="NTRK"/>
</dbReference>
<dbReference type="InterPro" id="IPR032675">
    <property type="entry name" value="LRR_dom_sf"/>
</dbReference>
<dbReference type="Pfam" id="PF07714">
    <property type="entry name" value="PK_Tyr_Ser-Thr"/>
    <property type="match status" value="2"/>
</dbReference>
<dbReference type="GO" id="GO:0099551">
    <property type="term" value="P:trans-synaptic signaling by neuropeptide, modulating synaptic transmission"/>
    <property type="evidence" value="ECO:0007669"/>
    <property type="project" value="TreeGrafter"/>
</dbReference>
<evidence type="ECO:0000256" key="7">
    <source>
        <dbReference type="ARBA" id="ARBA00022679"/>
    </source>
</evidence>
<dbReference type="PROSITE" id="PS00107">
    <property type="entry name" value="PROTEIN_KINASE_ATP"/>
    <property type="match status" value="1"/>
</dbReference>
<dbReference type="InterPro" id="IPR000719">
    <property type="entry name" value="Prot_kinase_dom"/>
</dbReference>
<evidence type="ECO:0000256" key="10">
    <source>
        <dbReference type="ARBA" id="ARBA00022737"/>
    </source>
</evidence>
<dbReference type="GO" id="GO:0045202">
    <property type="term" value="C:synapse"/>
    <property type="evidence" value="ECO:0007669"/>
    <property type="project" value="GOC"/>
</dbReference>
<dbReference type="GO" id="GO:0051897">
    <property type="term" value="P:positive regulation of phosphatidylinositol 3-kinase/protein kinase B signal transduction"/>
    <property type="evidence" value="ECO:0007669"/>
    <property type="project" value="TreeGrafter"/>
</dbReference>
<dbReference type="AlphaFoldDB" id="A0AAD8YVT5"/>
<keyword evidence="8 28" id="KW-0812">Transmembrane</keyword>
<keyword evidence="21" id="KW-0325">Glycoprotein</keyword>
<dbReference type="EMBL" id="JAROKS010000024">
    <property type="protein sequence ID" value="KAK1786605.1"/>
    <property type="molecule type" value="Genomic_DNA"/>
</dbReference>
<dbReference type="Pfam" id="PF13927">
    <property type="entry name" value="Ig_3"/>
    <property type="match status" value="1"/>
</dbReference>
<keyword evidence="6" id="KW-0433">Leucine-rich repeat</keyword>
<dbReference type="FunFam" id="1.10.510.10:FF:000034">
    <property type="entry name" value="Tyrosine-protein kinase receptor"/>
    <property type="match status" value="1"/>
</dbReference>
<keyword evidence="12" id="KW-0418">Kinase</keyword>
<proteinExistence type="inferred from homology"/>
<dbReference type="GO" id="GO:0010008">
    <property type="term" value="C:endosome membrane"/>
    <property type="evidence" value="ECO:0007669"/>
    <property type="project" value="UniProtKB-SubCell"/>
</dbReference>
<keyword evidence="16 30" id="KW-1133">Transmembrane helix</keyword>
<keyword evidence="19" id="KW-1015">Disulfide bond</keyword>
<keyword evidence="9" id="KW-0732">Signal</keyword>
<dbReference type="GO" id="GO:0043235">
    <property type="term" value="C:receptor complex"/>
    <property type="evidence" value="ECO:0007669"/>
    <property type="project" value="TreeGrafter"/>
</dbReference>
<dbReference type="GO" id="GO:0030154">
    <property type="term" value="P:cell differentiation"/>
    <property type="evidence" value="ECO:0007669"/>
    <property type="project" value="UniProtKB-KW"/>
</dbReference>
<evidence type="ECO:0000256" key="2">
    <source>
        <dbReference type="ARBA" id="ARBA00004530"/>
    </source>
</evidence>
<feature type="transmembrane region" description="Helical" evidence="30">
    <location>
        <begin position="825"/>
        <end position="850"/>
    </location>
</feature>
<evidence type="ECO:0000256" key="26">
    <source>
        <dbReference type="PIRSR" id="PIRSR620777-52"/>
    </source>
</evidence>
<evidence type="ECO:0000256" key="27">
    <source>
        <dbReference type="PROSITE-ProRule" id="PRU10141"/>
    </source>
</evidence>
<evidence type="ECO:0000256" key="8">
    <source>
        <dbReference type="ARBA" id="ARBA00022692"/>
    </source>
</evidence>
<keyword evidence="20 28" id="KW-0675">Receptor</keyword>
<dbReference type="PRINTS" id="PR01939">
    <property type="entry name" value="NTKRECEPTOR"/>
</dbReference>
<evidence type="ECO:0000256" key="1">
    <source>
        <dbReference type="ARBA" id="ARBA00004251"/>
    </source>
</evidence>
<dbReference type="SUPFAM" id="SSF48726">
    <property type="entry name" value="Immunoglobulin"/>
    <property type="match status" value="1"/>
</dbReference>
<keyword evidence="7" id="KW-0808">Transferase</keyword>
<evidence type="ECO:0000259" key="32">
    <source>
        <dbReference type="PROSITE" id="PS50835"/>
    </source>
</evidence>
<dbReference type="EC" id="2.7.10.1" evidence="28"/>
<dbReference type="InterPro" id="IPR017441">
    <property type="entry name" value="Protein_kinase_ATP_BS"/>
</dbReference>
<dbReference type="GO" id="GO:0010976">
    <property type="term" value="P:positive regulation of neuron projection development"/>
    <property type="evidence" value="ECO:0007669"/>
    <property type="project" value="TreeGrafter"/>
</dbReference>
<evidence type="ECO:0000313" key="34">
    <source>
        <dbReference type="Proteomes" id="UP001239994"/>
    </source>
</evidence>
<evidence type="ECO:0000256" key="5">
    <source>
        <dbReference type="ARBA" id="ARBA00022553"/>
    </source>
</evidence>
<keyword evidence="4" id="KW-1003">Cell membrane</keyword>
<feature type="region of interest" description="Disordered" evidence="29">
    <location>
        <begin position="108"/>
        <end position="153"/>
    </location>
</feature>
<evidence type="ECO:0000256" key="16">
    <source>
        <dbReference type="ARBA" id="ARBA00022989"/>
    </source>
</evidence>
<dbReference type="PRINTS" id="PR00109">
    <property type="entry name" value="TYRKINASE"/>
</dbReference>
<comment type="catalytic activity">
    <reaction evidence="23 28">
        <text>L-tyrosyl-[protein] + ATP = O-phospho-L-tyrosyl-[protein] + ADP + H(+)</text>
        <dbReference type="Rhea" id="RHEA:10596"/>
        <dbReference type="Rhea" id="RHEA-COMP:10136"/>
        <dbReference type="Rhea" id="RHEA-COMP:20101"/>
        <dbReference type="ChEBI" id="CHEBI:15378"/>
        <dbReference type="ChEBI" id="CHEBI:30616"/>
        <dbReference type="ChEBI" id="CHEBI:46858"/>
        <dbReference type="ChEBI" id="CHEBI:61978"/>
        <dbReference type="ChEBI" id="CHEBI:456216"/>
        <dbReference type="EC" id="2.7.10.1"/>
    </reaction>
</comment>
<dbReference type="FunFam" id="3.80.10.10:FF:000163">
    <property type="entry name" value="Tyrosine-protein kinase receptor"/>
    <property type="match status" value="1"/>
</dbReference>
<keyword evidence="17 30" id="KW-0472">Membrane</keyword>
<sequence>MLMLQLTDGVQNVEGMEYRPVPALCVDLPPGTKLQVLGRVTVRLGVLLLKPENVRVLGGEVDQLVERYSQGKVLCGTLGLSEENHLLGAEPDDQEVLAGVEVVLEPHLRERTEGTVDSGYDSNSSTINSQASSRAAPPQGRQSEPSWLSSSCRMNPISRQSSWNVVSVPVEDHIEIPEHFDDVPENFDDIPDDFDDIPMEELDSIMSPTVPHFLPSHGALNMEKYGKAERQAVIRSDSVRPDQPRANLTFASRDPLGGSNSHHERSSDVTAGAEDSFSSPEPKVARCEPVFSSPQTRAQDSAHDHSNKAKADTAILNYLCVLHAGIWPPPSAQIVRLQAFIVTLIGNLRISGGEWKLGATISDGTGYLDVDLCDTLLAKLIGFSASESKVLRKDPAMRGVVDAGIQNCQKELVDMCCVMIVRVDLTGRGMLLRTDRLTDRECCELQRRVMERRPGAACPAVCTCTGFRISCVDSERSIAAFPVLPDAEMENITDIYIANQSSFSSINDKDLTFYRNLRNLTVTSTRLTYVSREAFRNNLKLQYLNLKDNNLSSLSWKTFRHLNISYLALSGNPLQCSCENVWMRQWRGEEGSDASDLLCAEEGGKRRALSRLNLPNCVIPTVSLRPQKVTLMQGSNLTLTCNTSGTPMPDLTWTTCQLASNHKTVTSGQFLELRLSNLSPLDNECKISCSSENMVGESVASLQLDILFPPSISKLMDAISDHHWCIPFSVSGNPQPTLSWLFRGEAVAEGAFISTRIHDYSEHEYHGCLQLDSPTHINNGEYTLLASNPYGKDQKAIFAHFMHDPWNDDTPLGPPEDRVAVSKKVYFHVYVVVGIAAVTFAGFVLMLVILKFGRNSKFGIKGPSSVISNEDDSASPLHHVSNGSNTPSSSDMNADAVIIGMTKIPVIENPQYFRSSSSLLKSDTFVQHIKRHNIVLKRELGEGAFGKVFLAECYNLSPDQDKILVAVKTLKEASENARKDFHREAELLTNLQHEHIVTFYGVCVESDPLIMVFEYMKHGDLNKFLRAHGPDAVLMADGQVQQQGELTQSQMLHIAQQIAAGMVYLASQHFVHRDLATRNCLVGENLLVKIGDFGMSRDVYSTDYYRVGGHTMLPIRWMPPESIMYRKFTTESDVWSLGVVLWEIFTYGKQPWYQLSNNETLYQLALCSQLSVRSSRAPPHTRLLCPPTLLPPLQVIECITQGRVLQRPRTCPKEVYDLMLGCWQREPHARLVIREIHSLLLNLAKASPVYLDILG</sequence>
<evidence type="ECO:0000256" key="23">
    <source>
        <dbReference type="ARBA" id="ARBA00051243"/>
    </source>
</evidence>
<dbReference type="GO" id="GO:0007399">
    <property type="term" value="P:nervous system development"/>
    <property type="evidence" value="ECO:0007669"/>
    <property type="project" value="UniProtKB-KW"/>
</dbReference>
<dbReference type="Proteomes" id="UP001239994">
    <property type="component" value="Unassembled WGS sequence"/>
</dbReference>
<keyword evidence="22" id="KW-0393">Immunoglobulin domain</keyword>
<comment type="caution">
    <text evidence="33">The sequence shown here is derived from an EMBL/GenBank/DDBJ whole genome shotgun (WGS) entry which is preliminary data.</text>
</comment>
<dbReference type="InterPro" id="IPR007110">
    <property type="entry name" value="Ig-like_dom"/>
</dbReference>
<dbReference type="GO" id="GO:0005524">
    <property type="term" value="F:ATP binding"/>
    <property type="evidence" value="ECO:0007669"/>
    <property type="project" value="UniProtKB-UniRule"/>
</dbReference>
<keyword evidence="13" id="KW-0221">Differentiation</keyword>
<dbReference type="GO" id="GO:0060175">
    <property type="term" value="F:brain-derived neurotrophic factor receptor activity"/>
    <property type="evidence" value="ECO:0007669"/>
    <property type="project" value="TreeGrafter"/>
</dbReference>
<evidence type="ECO:0000256" key="24">
    <source>
        <dbReference type="PIRSR" id="PIRSR620777-50"/>
    </source>
</evidence>
<dbReference type="PROSITE" id="PS50011">
    <property type="entry name" value="PROTEIN_KINASE_DOM"/>
    <property type="match status" value="1"/>
</dbReference>
<name>A0AAD8YVT5_9TELE</name>
<dbReference type="InterPro" id="IPR001245">
    <property type="entry name" value="Ser-Thr/Tyr_kinase_cat_dom"/>
</dbReference>
<feature type="region of interest" description="Disordered" evidence="29">
    <location>
        <begin position="870"/>
        <end position="889"/>
    </location>
</feature>
<dbReference type="InterPro" id="IPR013894">
    <property type="entry name" value="RMI1_OB"/>
</dbReference>
<evidence type="ECO:0000256" key="19">
    <source>
        <dbReference type="ARBA" id="ARBA00023157"/>
    </source>
</evidence>
<dbReference type="SMART" id="SM00409">
    <property type="entry name" value="IG"/>
    <property type="match status" value="1"/>
</dbReference>
<dbReference type="GO" id="GO:0048403">
    <property type="term" value="F:brain-derived neurotrophic factor binding"/>
    <property type="evidence" value="ECO:0007669"/>
    <property type="project" value="TreeGrafter"/>
</dbReference>
<keyword evidence="5 28" id="KW-0597">Phosphoprotein</keyword>
<evidence type="ECO:0000256" key="11">
    <source>
        <dbReference type="ARBA" id="ARBA00022741"/>
    </source>
</evidence>
<keyword evidence="15" id="KW-0524">Neurogenesis</keyword>
<keyword evidence="18" id="KW-0829">Tyrosine-protein kinase</keyword>
<feature type="compositionally biased region" description="Basic and acidic residues" evidence="29">
    <location>
        <begin position="234"/>
        <end position="243"/>
    </location>
</feature>
<evidence type="ECO:0000256" key="13">
    <source>
        <dbReference type="ARBA" id="ARBA00022782"/>
    </source>
</evidence>
<evidence type="ECO:0000256" key="9">
    <source>
        <dbReference type="ARBA" id="ARBA00022729"/>
    </source>
</evidence>
<keyword evidence="3" id="KW-0217">Developmental protein</keyword>
<dbReference type="FunFam" id="3.30.200.20:FF:000033">
    <property type="entry name" value="Tyrosine-protein kinase receptor"/>
    <property type="match status" value="1"/>
</dbReference>
<dbReference type="Pfam" id="PF16099">
    <property type="entry name" value="RMI1_C"/>
    <property type="match status" value="1"/>
</dbReference>
<dbReference type="InterPro" id="IPR013098">
    <property type="entry name" value="Ig_I-set"/>
</dbReference>
<comment type="similarity">
    <text evidence="28">Belongs to the protein kinase superfamily. Tyr protein kinase family. Insulin receptor subfamily.</text>
</comment>
<dbReference type="Gene3D" id="3.80.10.10">
    <property type="entry name" value="Ribonuclease Inhibitor"/>
    <property type="match status" value="1"/>
</dbReference>
<dbReference type="PROSITE" id="PS50835">
    <property type="entry name" value="IG_LIKE"/>
    <property type="match status" value="1"/>
</dbReference>
<evidence type="ECO:0000256" key="28">
    <source>
        <dbReference type="RuleBase" id="RU000312"/>
    </source>
</evidence>
<dbReference type="InterPro" id="IPR011009">
    <property type="entry name" value="Kinase-like_dom_sf"/>
</dbReference>
<protein>
    <recommendedName>
        <fullName evidence="28">Tyrosine-protein kinase receptor</fullName>
        <ecNumber evidence="28">2.7.10.1</ecNumber>
    </recommendedName>
</protein>
<evidence type="ECO:0000256" key="12">
    <source>
        <dbReference type="ARBA" id="ARBA00022777"/>
    </source>
</evidence>
<dbReference type="InterPro" id="IPR032199">
    <property type="entry name" value="RMI1_C"/>
</dbReference>
<comment type="subcellular location">
    <subcellularLocation>
        <location evidence="1">Cell membrane</location>
        <topology evidence="1">Single-pass type I membrane protein</topology>
    </subcellularLocation>
    <subcellularLocation>
        <location evidence="2">Endosome membrane</location>
        <topology evidence="2">Single-pass type I membrane protein</topology>
    </subcellularLocation>
</comment>
<evidence type="ECO:0000256" key="30">
    <source>
        <dbReference type="SAM" id="Phobius"/>
    </source>
</evidence>
<dbReference type="InterPro" id="IPR001611">
    <property type="entry name" value="Leu-rich_rpt"/>
</dbReference>
<dbReference type="Gene3D" id="2.40.50.510">
    <property type="match status" value="1"/>
</dbReference>
<keyword evidence="34" id="KW-1185">Reference proteome</keyword>
<dbReference type="SMART" id="SM00219">
    <property type="entry name" value="TyrKc"/>
    <property type="match status" value="1"/>
</dbReference>
<dbReference type="SUPFAM" id="SSF52058">
    <property type="entry name" value="L domain-like"/>
    <property type="match status" value="1"/>
</dbReference>
<dbReference type="Pfam" id="PF08585">
    <property type="entry name" value="RMI1_N_C"/>
    <property type="match status" value="1"/>
</dbReference>
<accession>A0AAD8YVT5</accession>
<feature type="compositionally biased region" description="Polar residues" evidence="29">
    <location>
        <begin position="140"/>
        <end position="153"/>
    </location>
</feature>
<dbReference type="InterPro" id="IPR002011">
    <property type="entry name" value="Tyr_kinase_rcpt_2_CS"/>
</dbReference>
<feature type="compositionally biased region" description="Low complexity" evidence="29">
    <location>
        <begin position="122"/>
        <end position="133"/>
    </location>
</feature>